<organism evidence="7 8">
    <name type="scientific">Vitis vinifera</name>
    <name type="common">Grape</name>
    <dbReference type="NCBI Taxonomy" id="29760"/>
    <lineage>
        <taxon>Eukaryota</taxon>
        <taxon>Viridiplantae</taxon>
        <taxon>Streptophyta</taxon>
        <taxon>Embryophyta</taxon>
        <taxon>Tracheophyta</taxon>
        <taxon>Spermatophyta</taxon>
        <taxon>Magnoliopsida</taxon>
        <taxon>eudicotyledons</taxon>
        <taxon>Gunneridae</taxon>
        <taxon>Pentapetalae</taxon>
        <taxon>rosids</taxon>
        <taxon>Vitales</taxon>
        <taxon>Vitaceae</taxon>
        <taxon>Viteae</taxon>
        <taxon>Vitis</taxon>
    </lineage>
</organism>
<name>A0A438CA01_VITVI</name>
<evidence type="ECO:0000259" key="5">
    <source>
        <dbReference type="Pfam" id="PF00931"/>
    </source>
</evidence>
<evidence type="ECO:0000313" key="7">
    <source>
        <dbReference type="EMBL" id="RVW20083.1"/>
    </source>
</evidence>
<feature type="compositionally biased region" description="Basic and acidic residues" evidence="4">
    <location>
        <begin position="203"/>
        <end position="229"/>
    </location>
</feature>
<dbReference type="GO" id="GO:0043531">
    <property type="term" value="F:ADP binding"/>
    <property type="evidence" value="ECO:0007669"/>
    <property type="project" value="InterPro"/>
</dbReference>
<feature type="domain" description="Disease resistance N-terminal" evidence="6">
    <location>
        <begin position="5"/>
        <end position="70"/>
    </location>
</feature>
<proteinExistence type="predicted"/>
<evidence type="ECO:0000256" key="1">
    <source>
        <dbReference type="ARBA" id="ARBA00022737"/>
    </source>
</evidence>
<accession>A0A438CA01</accession>
<sequence>MAESVVGFAVERLAYLLIHKASFLLEVKDQVELRRMQCFLEDADAKQEEDKKVRNWIAEIREVAYDAEDVDIQKKISDLTRSLETYGIKTVRESEASSSRYELQQRRRRTYPHLIEEDVVGLEENVKELVNYLVRDEKCRVVSICGMGSLGKTTLATKVYHQTDVRSYFDSFAWAYISQQCRPQDVLQGIFIDLCSPKKDERKIIKTSHPKEKSKENQREAKRSKEENRGQQLQSSLALLEHFPKSIFYMLYTISKLRKSRIQRFKSCTIWS</sequence>
<evidence type="ECO:0000259" key="6">
    <source>
        <dbReference type="Pfam" id="PF18052"/>
    </source>
</evidence>
<keyword evidence="2" id="KW-0547">Nucleotide-binding</keyword>
<dbReference type="Gene3D" id="1.20.5.4130">
    <property type="match status" value="1"/>
</dbReference>
<dbReference type="PANTHER" id="PTHR19338">
    <property type="entry name" value="TRANSLOCASE OF INNER MITOCHONDRIAL MEMBRANE 13 HOMOLOG"/>
    <property type="match status" value="1"/>
</dbReference>
<dbReference type="EMBL" id="QGNW01002400">
    <property type="protein sequence ID" value="RVW20083.1"/>
    <property type="molecule type" value="Genomic_DNA"/>
</dbReference>
<dbReference type="CDD" id="cd14798">
    <property type="entry name" value="RX-CC_like"/>
    <property type="match status" value="1"/>
</dbReference>
<dbReference type="Proteomes" id="UP000288805">
    <property type="component" value="Unassembled WGS sequence"/>
</dbReference>
<dbReference type="InterPro" id="IPR027417">
    <property type="entry name" value="P-loop_NTPase"/>
</dbReference>
<dbReference type="Pfam" id="PF00931">
    <property type="entry name" value="NB-ARC"/>
    <property type="match status" value="1"/>
</dbReference>
<evidence type="ECO:0000313" key="8">
    <source>
        <dbReference type="Proteomes" id="UP000288805"/>
    </source>
</evidence>
<dbReference type="InterPro" id="IPR038005">
    <property type="entry name" value="RX-like_CC"/>
</dbReference>
<dbReference type="AlphaFoldDB" id="A0A438CA01"/>
<reference evidence="7 8" key="1">
    <citation type="journal article" date="2018" name="PLoS Genet.">
        <title>Population sequencing reveals clonal diversity and ancestral inbreeding in the grapevine cultivar Chardonnay.</title>
        <authorList>
            <person name="Roach M.J."/>
            <person name="Johnson D.L."/>
            <person name="Bohlmann J."/>
            <person name="van Vuuren H.J."/>
            <person name="Jones S.J."/>
            <person name="Pretorius I.S."/>
            <person name="Schmidt S.A."/>
            <person name="Borneman A.R."/>
        </authorList>
    </citation>
    <scope>NUCLEOTIDE SEQUENCE [LARGE SCALE GENOMIC DNA]</scope>
    <source>
        <strain evidence="8">cv. Chardonnay</strain>
        <tissue evidence="7">Leaf</tissue>
    </source>
</reference>
<feature type="domain" description="NB-ARC" evidence="5">
    <location>
        <begin position="123"/>
        <end position="203"/>
    </location>
</feature>
<gene>
    <name evidence="7" type="primary">VvCHDh000660_10</name>
    <name evidence="7" type="ORF">CK203_116501</name>
</gene>
<evidence type="ECO:0000256" key="2">
    <source>
        <dbReference type="ARBA" id="ARBA00022741"/>
    </source>
</evidence>
<comment type="caution">
    <text evidence="7">The sequence shown here is derived from an EMBL/GenBank/DDBJ whole genome shotgun (WGS) entry which is preliminary data.</text>
</comment>
<protein>
    <submittedName>
        <fullName evidence="7">Putative disease resistance protein</fullName>
    </submittedName>
</protein>
<keyword evidence="1" id="KW-0677">Repeat</keyword>
<dbReference type="InterPro" id="IPR041118">
    <property type="entry name" value="Rx_N"/>
</dbReference>
<dbReference type="PANTHER" id="PTHR19338:SF66">
    <property type="entry name" value="NB-ARC DOMAIN-CONTAINING PROTEIN"/>
    <property type="match status" value="1"/>
</dbReference>
<dbReference type="Gene3D" id="3.40.50.300">
    <property type="entry name" value="P-loop containing nucleotide triphosphate hydrolases"/>
    <property type="match status" value="1"/>
</dbReference>
<evidence type="ECO:0000256" key="4">
    <source>
        <dbReference type="SAM" id="MobiDB-lite"/>
    </source>
</evidence>
<keyword evidence="3" id="KW-0611">Plant defense</keyword>
<dbReference type="GO" id="GO:0006952">
    <property type="term" value="P:defense response"/>
    <property type="evidence" value="ECO:0007669"/>
    <property type="project" value="UniProtKB-KW"/>
</dbReference>
<feature type="region of interest" description="Disordered" evidence="4">
    <location>
        <begin position="203"/>
        <end position="230"/>
    </location>
</feature>
<evidence type="ECO:0000256" key="3">
    <source>
        <dbReference type="ARBA" id="ARBA00022821"/>
    </source>
</evidence>
<dbReference type="SUPFAM" id="SSF52540">
    <property type="entry name" value="P-loop containing nucleoside triphosphate hydrolases"/>
    <property type="match status" value="1"/>
</dbReference>
<dbReference type="InterPro" id="IPR002182">
    <property type="entry name" value="NB-ARC"/>
</dbReference>
<dbReference type="Pfam" id="PF18052">
    <property type="entry name" value="Rx_N"/>
    <property type="match status" value="1"/>
</dbReference>